<organism evidence="1 2">
    <name type="scientific">Streptomyces cinnabarinus</name>
    <dbReference type="NCBI Taxonomy" id="67287"/>
    <lineage>
        <taxon>Bacteria</taxon>
        <taxon>Bacillati</taxon>
        <taxon>Actinomycetota</taxon>
        <taxon>Actinomycetes</taxon>
        <taxon>Kitasatosporales</taxon>
        <taxon>Streptomycetaceae</taxon>
        <taxon>Streptomyces</taxon>
    </lineage>
</organism>
<dbReference type="Proteomes" id="UP001164439">
    <property type="component" value="Chromosome"/>
</dbReference>
<dbReference type="RefSeq" id="WP_269664054.1">
    <property type="nucleotide sequence ID" value="NZ_CP114413.1"/>
</dbReference>
<evidence type="ECO:0000313" key="2">
    <source>
        <dbReference type="Proteomes" id="UP001164439"/>
    </source>
</evidence>
<reference evidence="1" key="1">
    <citation type="submission" date="2022-12" db="EMBL/GenBank/DDBJ databases">
        <authorList>
            <person name="Ruckert C."/>
            <person name="Busche T."/>
            <person name="Kalinowski J."/>
            <person name="Wittmann C."/>
        </authorList>
    </citation>
    <scope>NUCLEOTIDE SEQUENCE</scope>
    <source>
        <strain evidence="1">DSM 40467</strain>
    </source>
</reference>
<protein>
    <submittedName>
        <fullName evidence="1">Uncharacterized protein</fullName>
    </submittedName>
</protein>
<accession>A0ABY7KUM7</accession>
<sequence length="519" mass="57350">MLDDLIGTQALGTLSQALAREGAVSTTGLIPTGHFDDFRQDYDAEMHARGSRGTLHSYLNIASSRPLLTNPGMWETVAHPLFTVLIAYALGGPIRVTDMRAKDTYPVDVVARDNTLHLDNSPFMDEYKVVVTWSLGSTRGPSGQGLTYLPRTNRLYRQCFVEADGSVWSDEDACIFPFESRVDEVLTAQADFLETPHPAVVHLTDLDAPCHTIFAASRLVHHRYRTSTGAARSAVMASFHRTDDSEEHLGSEVPGHTPLKQFLVAGGTQDQFLSAVHHELPAIHAALNRLSARPHLVVNPRQYTLTGKALSHWYSRQCAGVTLNALRTRQMSRKNADRTAPVERLVQRLQYDLQGPLNMPFFADMRETRRKRARIWLREMSPEDIREVIDAARTASPHATNTAQQEALHGPPPALRSLLQDLSRLLAQSPPAAESRAIPEPADAWAVRSLPPFIQDLTTTASWLEDGDEDSLTTATAFALLASALSARRFSLGDEGRHITERLLQGYVALVNDTADAHP</sequence>
<dbReference type="EMBL" id="CP114413">
    <property type="protein sequence ID" value="WAZ26569.1"/>
    <property type="molecule type" value="Genomic_DNA"/>
</dbReference>
<keyword evidence="2" id="KW-1185">Reference proteome</keyword>
<evidence type="ECO:0000313" key="1">
    <source>
        <dbReference type="EMBL" id="WAZ26569.1"/>
    </source>
</evidence>
<gene>
    <name evidence="1" type="ORF">STRCI_008163</name>
</gene>
<name>A0ABY7KUM7_9ACTN</name>
<proteinExistence type="predicted"/>